<protein>
    <recommendedName>
        <fullName evidence="3">L-asparaginase II</fullName>
    </recommendedName>
</protein>
<accession>A0A0A1T7V3</accession>
<keyword evidence="2" id="KW-1185">Reference proteome</keyword>
<dbReference type="OrthoDB" id="2588474at2759"/>
<proteinExistence type="predicted"/>
<reference evidence="1 2" key="1">
    <citation type="journal article" date="2015" name="Genome Announc.">
        <title>Draft Genome Sequence and Gene Annotation of the Entomopathogenic Fungus Verticillium hemipterigenum.</title>
        <authorList>
            <person name="Horn F."/>
            <person name="Habel A."/>
            <person name="Scharf D.H."/>
            <person name="Dworschak J."/>
            <person name="Brakhage A.A."/>
            <person name="Guthke R."/>
            <person name="Hertweck C."/>
            <person name="Linde J."/>
        </authorList>
    </citation>
    <scope>NUCLEOTIDE SEQUENCE [LARGE SCALE GENOMIC DNA]</scope>
</reference>
<dbReference type="Pfam" id="PF06089">
    <property type="entry name" value="Asparaginase_II"/>
    <property type="match status" value="1"/>
</dbReference>
<dbReference type="PANTHER" id="PTHR42110:SF1">
    <property type="entry name" value="L-ASPARAGINASE, PUTATIVE (AFU_ORTHOLOGUE AFUA_3G11890)-RELATED"/>
    <property type="match status" value="1"/>
</dbReference>
<dbReference type="Proteomes" id="UP000039046">
    <property type="component" value="Unassembled WGS sequence"/>
</dbReference>
<dbReference type="PANTHER" id="PTHR42110">
    <property type="entry name" value="L-ASPARAGINASE, PUTATIVE (AFU_ORTHOLOGUE AFUA_3G11890)-RELATED"/>
    <property type="match status" value="1"/>
</dbReference>
<organism evidence="1 2">
    <name type="scientific">[Torrubiella] hemipterigena</name>
    <dbReference type="NCBI Taxonomy" id="1531966"/>
    <lineage>
        <taxon>Eukaryota</taxon>
        <taxon>Fungi</taxon>
        <taxon>Dikarya</taxon>
        <taxon>Ascomycota</taxon>
        <taxon>Pezizomycotina</taxon>
        <taxon>Sordariomycetes</taxon>
        <taxon>Hypocreomycetidae</taxon>
        <taxon>Hypocreales</taxon>
        <taxon>Clavicipitaceae</taxon>
        <taxon>Clavicipitaceae incertae sedis</taxon>
        <taxon>'Torrubiella' clade</taxon>
    </lineage>
</organism>
<dbReference type="InterPro" id="IPR010349">
    <property type="entry name" value="Asparaginase_II"/>
</dbReference>
<dbReference type="EMBL" id="CDHN01000003">
    <property type="protein sequence ID" value="CEJ90884.1"/>
    <property type="molecule type" value="Genomic_DNA"/>
</dbReference>
<evidence type="ECO:0000313" key="2">
    <source>
        <dbReference type="Proteomes" id="UP000039046"/>
    </source>
</evidence>
<evidence type="ECO:0008006" key="3">
    <source>
        <dbReference type="Google" id="ProtNLM"/>
    </source>
</evidence>
<name>A0A0A1T7V3_9HYPO</name>
<sequence>MPGPVHDDAHAAQAPPTPIPKLLPSRDIQYVITNRNGIVEDRHEIHVAITDATGKLIRSIGDYDRLTLIRSAAKPMQALAIVESGAMDKYGLDEADLALSCASHNSEARHVDRARAILEKAGNQESDLACGGHPSILPQINKAWAQDGITPTAVFSNCSGKHSGMLAATRAIGESTDQYHEFQHPIQKRIQEIMAYAAGLDEDQVKWGVDGCNMATPAMPLSCLAKSFAMFADAADIVDRNDAPFGQRTKDMARIFNAMTSYPELVAGEERFCSIFMRACKGQAIGKIGAAACYGIGMRGSEATKALGATGAIGIAVKVESGDLDALYCALPEILQQLSLVSKEVLETLEPFHVKTISNTAGQKTGKYTPYITI</sequence>
<gene>
    <name evidence="1" type="ORF">VHEMI06637</name>
</gene>
<dbReference type="HOGENOM" id="CLU_062004_0_0_1"/>
<evidence type="ECO:0000313" key="1">
    <source>
        <dbReference type="EMBL" id="CEJ90884.1"/>
    </source>
</evidence>
<dbReference type="AlphaFoldDB" id="A0A0A1T7V3"/>